<dbReference type="AlphaFoldDB" id="A0A106BR27"/>
<dbReference type="GO" id="GO:0032993">
    <property type="term" value="C:protein-DNA complex"/>
    <property type="evidence" value="ECO:0007669"/>
    <property type="project" value="TreeGrafter"/>
</dbReference>
<reference evidence="7 8" key="1">
    <citation type="journal article" date="2015" name="Appl. Environ. Microbiol.">
        <title>Aerobic and Anaerobic Thiosulfate Oxidation by a Cold-Adapted, Subglacial Chemoautotroph.</title>
        <authorList>
            <person name="Harrold Z.R."/>
            <person name="Skidmore M.L."/>
            <person name="Hamilton T.L."/>
            <person name="Desch L."/>
            <person name="Amada K."/>
            <person name="van Gelder W."/>
            <person name="Glover K."/>
            <person name="Roden E.E."/>
            <person name="Boyd E.S."/>
        </authorList>
    </citation>
    <scope>NUCLEOTIDE SEQUENCE [LARGE SCALE GENOMIC DNA]</scope>
    <source>
        <strain evidence="7 8">RG</strain>
    </source>
</reference>
<keyword evidence="2" id="KW-0805">Transcription regulation</keyword>
<proteinExistence type="inferred from homology"/>
<dbReference type="InterPro" id="IPR036388">
    <property type="entry name" value="WH-like_DNA-bd_sf"/>
</dbReference>
<organism evidence="7 8">
    <name type="scientific">Thiobacillus denitrificans</name>
    <dbReference type="NCBI Taxonomy" id="36861"/>
    <lineage>
        <taxon>Bacteria</taxon>
        <taxon>Pseudomonadati</taxon>
        <taxon>Pseudomonadota</taxon>
        <taxon>Betaproteobacteria</taxon>
        <taxon>Nitrosomonadales</taxon>
        <taxon>Thiobacillaceae</taxon>
        <taxon>Thiobacillus</taxon>
    </lineage>
</organism>
<dbReference type="PANTHER" id="PTHR30346">
    <property type="entry name" value="TRANSCRIPTIONAL DUAL REGULATOR HCAR-RELATED"/>
    <property type="match status" value="1"/>
</dbReference>
<feature type="domain" description="HTH lysR-type" evidence="6">
    <location>
        <begin position="1"/>
        <end position="58"/>
    </location>
</feature>
<dbReference type="OrthoDB" id="9775392at2"/>
<evidence type="ECO:0000256" key="1">
    <source>
        <dbReference type="ARBA" id="ARBA00009437"/>
    </source>
</evidence>
<keyword evidence="4" id="KW-0010">Activator</keyword>
<dbReference type="EMBL" id="LDUG01000018">
    <property type="protein sequence ID" value="KVW97072.1"/>
    <property type="molecule type" value="Genomic_DNA"/>
</dbReference>
<dbReference type="GO" id="GO:0003700">
    <property type="term" value="F:DNA-binding transcription factor activity"/>
    <property type="evidence" value="ECO:0007669"/>
    <property type="project" value="InterPro"/>
</dbReference>
<evidence type="ECO:0000313" key="7">
    <source>
        <dbReference type="EMBL" id="KVW97072.1"/>
    </source>
</evidence>
<evidence type="ECO:0000313" key="8">
    <source>
        <dbReference type="Proteomes" id="UP000064243"/>
    </source>
</evidence>
<dbReference type="RefSeq" id="WP_059753609.1">
    <property type="nucleotide sequence ID" value="NZ_LDUG01000018.1"/>
</dbReference>
<dbReference type="GO" id="GO:0003677">
    <property type="term" value="F:DNA binding"/>
    <property type="evidence" value="ECO:0007669"/>
    <property type="project" value="UniProtKB-KW"/>
</dbReference>
<accession>A0A106BR27</accession>
<sequence length="301" mass="33261">MTLQELKYLVALADHGHFGRAAEACFITQSTLSTQIKKLEGFLGVTLFDRSLKRVSATPIGREILQAARNIVEEAERIREVAKHAQDPMARTIHLGVIPTLGPYYLPHALTLVHKKHPDLRLLLREEMTPQILGHLADGKLDAGLLALPVTDDSLRVEPLFYEPFFAALPAGHPLAKREVLKVSDIMAEKLLLLDEGHCLRDQALDVCGTGSRGREEVRATSLETLRQMVAMGLGLTLLPALAVDAAPRVNKKAVEIRPFKSPPPGRTIALVWRKRAPFPETFDRLAQTLKNALPAEVEQV</sequence>
<dbReference type="PROSITE" id="PS50931">
    <property type="entry name" value="HTH_LYSR"/>
    <property type="match status" value="1"/>
</dbReference>
<name>A0A106BR27_THIDE</name>
<evidence type="ECO:0000256" key="3">
    <source>
        <dbReference type="ARBA" id="ARBA00023125"/>
    </source>
</evidence>
<comment type="similarity">
    <text evidence="1">Belongs to the LysR transcriptional regulatory family.</text>
</comment>
<keyword evidence="8" id="KW-1185">Reference proteome</keyword>
<dbReference type="PANTHER" id="PTHR30346:SF26">
    <property type="entry name" value="HYDROGEN PEROXIDE-INDUCIBLE GENES ACTIVATOR"/>
    <property type="match status" value="1"/>
</dbReference>
<dbReference type="InterPro" id="IPR000847">
    <property type="entry name" value="LysR_HTH_N"/>
</dbReference>
<dbReference type="Pfam" id="PF03466">
    <property type="entry name" value="LysR_substrate"/>
    <property type="match status" value="1"/>
</dbReference>
<protein>
    <submittedName>
        <fullName evidence="7">Transcriptional regulator</fullName>
    </submittedName>
</protein>
<evidence type="ECO:0000256" key="5">
    <source>
        <dbReference type="ARBA" id="ARBA00023163"/>
    </source>
</evidence>
<dbReference type="Gene3D" id="3.40.190.10">
    <property type="entry name" value="Periplasmic binding protein-like II"/>
    <property type="match status" value="2"/>
</dbReference>
<evidence type="ECO:0000259" key="6">
    <source>
        <dbReference type="PROSITE" id="PS50931"/>
    </source>
</evidence>
<dbReference type="InterPro" id="IPR036390">
    <property type="entry name" value="WH_DNA-bd_sf"/>
</dbReference>
<dbReference type="Pfam" id="PF00126">
    <property type="entry name" value="HTH_1"/>
    <property type="match status" value="1"/>
</dbReference>
<keyword evidence="3" id="KW-0238">DNA-binding</keyword>
<dbReference type="PRINTS" id="PR00039">
    <property type="entry name" value="HTHLYSR"/>
</dbReference>
<dbReference type="SUPFAM" id="SSF46785">
    <property type="entry name" value="Winged helix' DNA-binding domain"/>
    <property type="match status" value="1"/>
</dbReference>
<dbReference type="CDD" id="cd08411">
    <property type="entry name" value="PBP2_OxyR"/>
    <property type="match status" value="1"/>
</dbReference>
<dbReference type="Gene3D" id="1.10.10.10">
    <property type="entry name" value="Winged helix-like DNA-binding domain superfamily/Winged helix DNA-binding domain"/>
    <property type="match status" value="1"/>
</dbReference>
<dbReference type="PATRIC" id="fig|36861.3.peg.804"/>
<comment type="caution">
    <text evidence="7">The sequence shown here is derived from an EMBL/GenBank/DDBJ whole genome shotgun (WGS) entry which is preliminary data.</text>
</comment>
<dbReference type="InterPro" id="IPR005119">
    <property type="entry name" value="LysR_subst-bd"/>
</dbReference>
<dbReference type="STRING" id="1123392.GCA_000376425_01945"/>
<dbReference type="SUPFAM" id="SSF53850">
    <property type="entry name" value="Periplasmic binding protein-like II"/>
    <property type="match status" value="1"/>
</dbReference>
<evidence type="ECO:0000256" key="2">
    <source>
        <dbReference type="ARBA" id="ARBA00023015"/>
    </source>
</evidence>
<dbReference type="Proteomes" id="UP000064243">
    <property type="component" value="Unassembled WGS sequence"/>
</dbReference>
<evidence type="ECO:0000256" key="4">
    <source>
        <dbReference type="ARBA" id="ARBA00023159"/>
    </source>
</evidence>
<dbReference type="FunFam" id="1.10.10.10:FF:000001">
    <property type="entry name" value="LysR family transcriptional regulator"/>
    <property type="match status" value="1"/>
</dbReference>
<keyword evidence="5" id="KW-0804">Transcription</keyword>
<gene>
    <name evidence="7" type="ORF">ABW22_06650</name>
</gene>